<dbReference type="AlphaFoldDB" id="A0A428Z6R2"/>
<comment type="caution">
    <text evidence="1">The sequence shown here is derived from an EMBL/GenBank/DDBJ whole genome shotgun (WGS) entry which is preliminary data.</text>
</comment>
<protein>
    <submittedName>
        <fullName evidence="1">Uncharacterized protein</fullName>
    </submittedName>
</protein>
<evidence type="ECO:0000313" key="1">
    <source>
        <dbReference type="EMBL" id="RSM83123.1"/>
    </source>
</evidence>
<gene>
    <name evidence="1" type="ORF">DMH04_23560</name>
</gene>
<dbReference type="EMBL" id="QHKI01000020">
    <property type="protein sequence ID" value="RSM83123.1"/>
    <property type="molecule type" value="Genomic_DNA"/>
</dbReference>
<name>A0A428Z6R2_KIBAR</name>
<proteinExistence type="predicted"/>
<dbReference type="Proteomes" id="UP000287547">
    <property type="component" value="Unassembled WGS sequence"/>
</dbReference>
<feature type="non-terminal residue" evidence="1">
    <location>
        <position position="1"/>
    </location>
</feature>
<sequence length="89" mass="8602">GGAEDGWADGFVEVAAGLGAGVAGAGVPSARGAAPMAAGFLDQDAVVRAVAVALAQFALQPAEFRIPVVDPEFVLAGHALAAVVHPLAG</sequence>
<organism evidence="1 2">
    <name type="scientific">Kibdelosporangium aridum</name>
    <dbReference type="NCBI Taxonomy" id="2030"/>
    <lineage>
        <taxon>Bacteria</taxon>
        <taxon>Bacillati</taxon>
        <taxon>Actinomycetota</taxon>
        <taxon>Actinomycetes</taxon>
        <taxon>Pseudonocardiales</taxon>
        <taxon>Pseudonocardiaceae</taxon>
        <taxon>Kibdelosporangium</taxon>
    </lineage>
</organism>
<accession>A0A428Z6R2</accession>
<evidence type="ECO:0000313" key="2">
    <source>
        <dbReference type="Proteomes" id="UP000287547"/>
    </source>
</evidence>
<reference evidence="1 2" key="1">
    <citation type="submission" date="2018-05" db="EMBL/GenBank/DDBJ databases">
        <title>Evolution of GPA BGCs.</title>
        <authorList>
            <person name="Waglechner N."/>
            <person name="Wright G.D."/>
        </authorList>
    </citation>
    <scope>NUCLEOTIDE SEQUENCE [LARGE SCALE GENOMIC DNA]</scope>
    <source>
        <strain evidence="1 2">A82846</strain>
    </source>
</reference>